<evidence type="ECO:0000313" key="6">
    <source>
        <dbReference type="EMBL" id="KDQ62555.1"/>
    </source>
</evidence>
<sequence>MDQAESLDALSNLLNDLSSNPYDLSLHIKHIQLASATGLDDQVDAARQMLTNFFPAPEEVWVPLLEAKEQSADLETVEGVEEVLALYSRAEADYLSIQILRKHIDFLIGRHAHFAGPDSVNEPLKELFATEQTLSAISSVVARGVGHLSESHVLWDAQRDWETELLENASELEKPALAAHLEALFLTRLQQPHSNHDETFSSYSTFTTNYKPAKHYESLLVTASKKRAQSVKAFQRRESFENQLAQSKFSLSVYAQYISHERRPKSPDALVLSTLYERAIAEAARRRFAGEVGADQMLTSFWLGYCDFQRVDDTEDDSIQLATLRRAVRCIPGSGEIWARYIRFLERTLDDAPEEEGEENKESVADAYARALSTNVIQKDVEQIVPLVLARAGFEKRQIETSKAGEDAFANLVQVLEDGVAMVRKASRTGDARFRLEKYASEIYLSLAGLPEKAIAIWQATAKHCKTSYLAWISYTDILIKHDQHAQARAIFKDIHSKNLDWPEAIWEAWLSFEHLYGSVQDIEDCMDKVERAKTLVNIRRAREAEKASYQVVQMAVDQPAASVPVQDAVQPEKSGEVETSMEVDQPQDVGAGKKRKAEESPAPEGSKKVKIGEISYTNPYSFLSSDREHCTVFVAELPLDVTEAELTSMFKDCGKIREIKITSLPNAMVATVEFNERDSVPAALTKDKKRIRGVEIAVHMAWQSTLYVANFPETADDAFIRNMFGKASYGLLFDVRWPSKKFKNTRRFVYVQYTSPSSAKAALELNGQELEPGHRMNVYISNPERKKERTDADANAREIYVAGLSRFTTKDELEKLFKTYGPVKEVRLAQDQDGKSKGFAFVEFELENDAQKALNANNYELKNRRIAVTLADTRVRSKPRNDDTGLGRQAAVRNRSVRIRNLPPGSQEGLLQQTLEKFVKIQRVEVFLDINEAVAELVNPAEAGKLLLIADPIVFGENVLQISEDTSTSRPGAPPGKAGGLFVPRAAVSRPKAGLGKSRKQPGPGATTQSAPGPSGTSQAGKAQDDFRKMLGGV</sequence>
<dbReference type="GO" id="GO:0003729">
    <property type="term" value="F:mRNA binding"/>
    <property type="evidence" value="ECO:0007669"/>
    <property type="project" value="TreeGrafter"/>
</dbReference>
<dbReference type="GO" id="GO:0006396">
    <property type="term" value="P:RNA processing"/>
    <property type="evidence" value="ECO:0007669"/>
    <property type="project" value="InterPro"/>
</dbReference>
<dbReference type="STRING" id="933084.A0A067Q8R0"/>
<dbReference type="Pfam" id="PF00076">
    <property type="entry name" value="RRM_1"/>
    <property type="match status" value="3"/>
</dbReference>
<feature type="domain" description="RRM" evidence="5">
    <location>
        <begin position="705"/>
        <end position="784"/>
    </location>
</feature>
<dbReference type="Proteomes" id="UP000027265">
    <property type="component" value="Unassembled WGS sequence"/>
</dbReference>
<dbReference type="SMART" id="SM00360">
    <property type="entry name" value="RRM"/>
    <property type="match status" value="4"/>
</dbReference>
<evidence type="ECO:0000256" key="2">
    <source>
        <dbReference type="ARBA" id="ARBA00022884"/>
    </source>
</evidence>
<dbReference type="CDD" id="cd12296">
    <property type="entry name" value="RRM1_Prp24"/>
    <property type="match status" value="1"/>
</dbReference>
<dbReference type="CDD" id="cd00590">
    <property type="entry name" value="RRM_SF"/>
    <property type="match status" value="1"/>
</dbReference>
<evidence type="ECO:0000259" key="5">
    <source>
        <dbReference type="PROSITE" id="PS50102"/>
    </source>
</evidence>
<keyword evidence="7" id="KW-1185">Reference proteome</keyword>
<dbReference type="PANTHER" id="PTHR48025">
    <property type="entry name" value="OS02G0815200 PROTEIN"/>
    <property type="match status" value="1"/>
</dbReference>
<name>A0A067Q8R0_9AGAM</name>
<dbReference type="HOGENOM" id="CLU_003925_1_0_1"/>
<organism evidence="6 7">
    <name type="scientific">Jaapia argillacea MUCL 33604</name>
    <dbReference type="NCBI Taxonomy" id="933084"/>
    <lineage>
        <taxon>Eukaryota</taxon>
        <taxon>Fungi</taxon>
        <taxon>Dikarya</taxon>
        <taxon>Basidiomycota</taxon>
        <taxon>Agaricomycotina</taxon>
        <taxon>Agaricomycetes</taxon>
        <taxon>Agaricomycetidae</taxon>
        <taxon>Jaapiales</taxon>
        <taxon>Jaapiaceae</taxon>
        <taxon>Jaapia</taxon>
    </lineage>
</organism>
<dbReference type="InterPro" id="IPR012677">
    <property type="entry name" value="Nucleotide-bd_a/b_plait_sf"/>
</dbReference>
<dbReference type="OrthoDB" id="360390at2759"/>
<evidence type="ECO:0000313" key="7">
    <source>
        <dbReference type="Proteomes" id="UP000027265"/>
    </source>
</evidence>
<feature type="domain" description="RRM" evidence="5">
    <location>
        <begin position="798"/>
        <end position="874"/>
    </location>
</feature>
<keyword evidence="2 3" id="KW-0694">RNA-binding</keyword>
<dbReference type="PANTHER" id="PTHR48025:SF1">
    <property type="entry name" value="RRM DOMAIN-CONTAINING PROTEIN"/>
    <property type="match status" value="1"/>
</dbReference>
<reference evidence="7" key="1">
    <citation type="journal article" date="2014" name="Proc. Natl. Acad. Sci. U.S.A.">
        <title>Extensive sampling of basidiomycete genomes demonstrates inadequacy of the white-rot/brown-rot paradigm for wood decay fungi.</title>
        <authorList>
            <person name="Riley R."/>
            <person name="Salamov A.A."/>
            <person name="Brown D.W."/>
            <person name="Nagy L.G."/>
            <person name="Floudas D."/>
            <person name="Held B.W."/>
            <person name="Levasseur A."/>
            <person name="Lombard V."/>
            <person name="Morin E."/>
            <person name="Otillar R."/>
            <person name="Lindquist E.A."/>
            <person name="Sun H."/>
            <person name="LaButti K.M."/>
            <person name="Schmutz J."/>
            <person name="Jabbour D."/>
            <person name="Luo H."/>
            <person name="Baker S.E."/>
            <person name="Pisabarro A.G."/>
            <person name="Walton J.D."/>
            <person name="Blanchette R.A."/>
            <person name="Henrissat B."/>
            <person name="Martin F."/>
            <person name="Cullen D."/>
            <person name="Hibbett D.S."/>
            <person name="Grigoriev I.V."/>
        </authorList>
    </citation>
    <scope>NUCLEOTIDE SEQUENCE [LARGE SCALE GENOMIC DNA]</scope>
    <source>
        <strain evidence="7">MUCL 33604</strain>
    </source>
</reference>
<proteinExistence type="predicted"/>
<dbReference type="Gene3D" id="3.30.70.330">
    <property type="match status" value="3"/>
</dbReference>
<dbReference type="InterPro" id="IPR035979">
    <property type="entry name" value="RBD_domain_sf"/>
</dbReference>
<dbReference type="InterPro" id="IPR000504">
    <property type="entry name" value="RRM_dom"/>
</dbReference>
<evidence type="ECO:0000256" key="1">
    <source>
        <dbReference type="ARBA" id="ARBA00022737"/>
    </source>
</evidence>
<evidence type="ECO:0000256" key="4">
    <source>
        <dbReference type="SAM" id="MobiDB-lite"/>
    </source>
</evidence>
<feature type="domain" description="RRM" evidence="5">
    <location>
        <begin position="631"/>
        <end position="704"/>
    </location>
</feature>
<feature type="region of interest" description="Disordered" evidence="4">
    <location>
        <begin position="966"/>
        <end position="1035"/>
    </location>
</feature>
<feature type="compositionally biased region" description="Basic and acidic residues" evidence="4">
    <location>
        <begin position="1024"/>
        <end position="1035"/>
    </location>
</feature>
<dbReference type="Gene3D" id="1.25.40.10">
    <property type="entry name" value="Tetratricopeptide repeat domain"/>
    <property type="match status" value="2"/>
</dbReference>
<dbReference type="InParanoid" id="A0A067Q8R0"/>
<keyword evidence="1" id="KW-0677">Repeat</keyword>
<dbReference type="SMART" id="SM00386">
    <property type="entry name" value="HAT"/>
    <property type="match status" value="4"/>
</dbReference>
<dbReference type="SUPFAM" id="SSF54928">
    <property type="entry name" value="RNA-binding domain, RBD"/>
    <property type="match status" value="3"/>
</dbReference>
<gene>
    <name evidence="6" type="ORF">JAAARDRAFT_121734</name>
</gene>
<dbReference type="InterPro" id="IPR003107">
    <property type="entry name" value="HAT"/>
</dbReference>
<feature type="compositionally biased region" description="Polar residues" evidence="4">
    <location>
        <begin position="1007"/>
        <end position="1022"/>
    </location>
</feature>
<dbReference type="AlphaFoldDB" id="A0A067Q8R0"/>
<dbReference type="SUPFAM" id="SSF48452">
    <property type="entry name" value="TPR-like"/>
    <property type="match status" value="1"/>
</dbReference>
<dbReference type="InterPro" id="IPR050502">
    <property type="entry name" value="Euk_RNA-bind_prot"/>
</dbReference>
<accession>A0A067Q8R0</accession>
<dbReference type="InterPro" id="IPR011990">
    <property type="entry name" value="TPR-like_helical_dom_sf"/>
</dbReference>
<feature type="region of interest" description="Disordered" evidence="4">
    <location>
        <begin position="563"/>
        <end position="609"/>
    </location>
</feature>
<dbReference type="GO" id="GO:0005634">
    <property type="term" value="C:nucleus"/>
    <property type="evidence" value="ECO:0007669"/>
    <property type="project" value="TreeGrafter"/>
</dbReference>
<dbReference type="EMBL" id="KL197711">
    <property type="protein sequence ID" value="KDQ62555.1"/>
    <property type="molecule type" value="Genomic_DNA"/>
</dbReference>
<protein>
    <recommendedName>
        <fullName evidence="5">RRM domain-containing protein</fullName>
    </recommendedName>
</protein>
<dbReference type="InterPro" id="IPR034397">
    <property type="entry name" value="Prp24_RRM1"/>
</dbReference>
<dbReference type="PROSITE" id="PS50102">
    <property type="entry name" value="RRM"/>
    <property type="match status" value="3"/>
</dbReference>
<evidence type="ECO:0000256" key="3">
    <source>
        <dbReference type="PROSITE-ProRule" id="PRU00176"/>
    </source>
</evidence>
<dbReference type="FunCoup" id="A0A067Q8R0">
    <property type="interactions" value="657"/>
</dbReference>